<keyword evidence="1" id="KW-0732">Signal</keyword>
<feature type="signal peptide" evidence="1">
    <location>
        <begin position="1"/>
        <end position="26"/>
    </location>
</feature>
<feature type="domain" description="Fe/B12 periplasmic-binding" evidence="2">
    <location>
        <begin position="36"/>
        <end position="281"/>
    </location>
</feature>
<proteinExistence type="predicted"/>
<accession>A0A420WSY0</accession>
<dbReference type="InterPro" id="IPR050902">
    <property type="entry name" value="ABC_Transporter_SBP"/>
</dbReference>
<dbReference type="PROSITE" id="PS50983">
    <property type="entry name" value="FE_B12_PBP"/>
    <property type="match status" value="1"/>
</dbReference>
<gene>
    <name evidence="3" type="ORF">BCL74_1715</name>
</gene>
<feature type="chain" id="PRO_5019107275" evidence="1">
    <location>
        <begin position="27"/>
        <end position="281"/>
    </location>
</feature>
<evidence type="ECO:0000256" key="1">
    <source>
        <dbReference type="SAM" id="SignalP"/>
    </source>
</evidence>
<dbReference type="SUPFAM" id="SSF53807">
    <property type="entry name" value="Helical backbone' metal receptor"/>
    <property type="match status" value="1"/>
</dbReference>
<evidence type="ECO:0000259" key="2">
    <source>
        <dbReference type="PROSITE" id="PS50983"/>
    </source>
</evidence>
<name>A0A420WSY0_9PROT</name>
<reference evidence="3 4" key="1">
    <citation type="submission" date="2018-10" db="EMBL/GenBank/DDBJ databases">
        <title>Comparative analysis of microorganisms from saline springs in Andes Mountain Range, Colombia.</title>
        <authorList>
            <person name="Rubin E."/>
        </authorList>
    </citation>
    <scope>NUCLEOTIDE SEQUENCE [LARGE SCALE GENOMIC DNA]</scope>
    <source>
        <strain evidence="3 4">USBA 36</strain>
    </source>
</reference>
<comment type="caution">
    <text evidence="3">The sequence shown here is derived from an EMBL/GenBank/DDBJ whole genome shotgun (WGS) entry which is preliminary data.</text>
</comment>
<dbReference type="InterPro" id="IPR002491">
    <property type="entry name" value="ABC_transptr_periplasmic_BD"/>
</dbReference>
<dbReference type="PANTHER" id="PTHR30535">
    <property type="entry name" value="VITAMIN B12-BINDING PROTEIN"/>
    <property type="match status" value="1"/>
</dbReference>
<organism evidence="3 4">
    <name type="scientific">Oceanibaculum indicum</name>
    <dbReference type="NCBI Taxonomy" id="526216"/>
    <lineage>
        <taxon>Bacteria</taxon>
        <taxon>Pseudomonadati</taxon>
        <taxon>Pseudomonadota</taxon>
        <taxon>Alphaproteobacteria</taxon>
        <taxon>Rhodospirillales</taxon>
        <taxon>Oceanibaculaceae</taxon>
        <taxon>Oceanibaculum</taxon>
    </lineage>
</organism>
<dbReference type="RefSeq" id="WP_008945200.1">
    <property type="nucleotide sequence ID" value="NZ_RBIG01000001.1"/>
</dbReference>
<dbReference type="Gene3D" id="3.40.50.1980">
    <property type="entry name" value="Nitrogenase molybdenum iron protein domain"/>
    <property type="match status" value="2"/>
</dbReference>
<dbReference type="Pfam" id="PF01497">
    <property type="entry name" value="Peripla_BP_2"/>
    <property type="match status" value="1"/>
</dbReference>
<dbReference type="OrthoDB" id="1632039at2"/>
<dbReference type="AlphaFoldDB" id="A0A420WSY0"/>
<evidence type="ECO:0000313" key="4">
    <source>
        <dbReference type="Proteomes" id="UP000277424"/>
    </source>
</evidence>
<dbReference type="EMBL" id="RBIG01000001">
    <property type="protein sequence ID" value="RKQ73922.1"/>
    <property type="molecule type" value="Genomic_DNA"/>
</dbReference>
<sequence>MKRGIVITAISIAVALLAAGAQPAHAESSRAEPPRRLASINLCGDQLLLLLAERRQIASLSYLAADPAVSALADRVGDIPLNSGRAEEIVALQPDLVLSGTYQQRMTNGMLRRLGVAVLELPPADSLDGALAQIRSVATAIGAAEKGEALAQSLERRIAAARPSPKADRPGAFLLQPNLYASGPDSLAGHLLEQAGFRNLAAGPTARQGTFLTLEDILLARPDVLVLEEAIGEGVSLARHRLDHAALQASTQRRVSLEGRLLTCPGPGLAVAAEILAEARP</sequence>
<evidence type="ECO:0000313" key="3">
    <source>
        <dbReference type="EMBL" id="RKQ73922.1"/>
    </source>
</evidence>
<dbReference type="Proteomes" id="UP000277424">
    <property type="component" value="Unassembled WGS sequence"/>
</dbReference>
<protein>
    <submittedName>
        <fullName evidence="3">Iron complex transport system substrate-binding protein</fullName>
    </submittedName>
</protein>
<dbReference type="PANTHER" id="PTHR30535:SF4">
    <property type="entry name" value="HEMIN-BINDING PERIPLASMIC PROTEIN HMUT"/>
    <property type="match status" value="1"/>
</dbReference>